<dbReference type="FunFam" id="2.60.120.590:FF:000010">
    <property type="entry name" value="GRF zinc finger domain protein"/>
    <property type="match status" value="1"/>
</dbReference>
<feature type="domain" description="Fe2OG dioxygenase" evidence="2">
    <location>
        <begin position="290"/>
        <end position="419"/>
    </location>
</feature>
<protein>
    <recommendedName>
        <fullName evidence="2">Fe2OG dioxygenase domain-containing protein</fullName>
    </recommendedName>
</protein>
<dbReference type="AlphaFoldDB" id="Q5KCX3"/>
<evidence type="ECO:0000256" key="1">
    <source>
        <dbReference type="SAM" id="MobiDB-lite"/>
    </source>
</evidence>
<dbReference type="SUPFAM" id="SSF51197">
    <property type="entry name" value="Clavaminate synthase-like"/>
    <property type="match status" value="1"/>
</dbReference>
<dbReference type="InterPro" id="IPR027450">
    <property type="entry name" value="AlkB-like"/>
</dbReference>
<dbReference type="STRING" id="214684.Q5KCX3"/>
<dbReference type="Gene3D" id="2.60.120.590">
    <property type="entry name" value="Alpha-ketoglutarate-dependent dioxygenase AlkB-like"/>
    <property type="match status" value="1"/>
</dbReference>
<dbReference type="GO" id="GO:0051213">
    <property type="term" value="F:dioxygenase activity"/>
    <property type="evidence" value="ECO:0007669"/>
    <property type="project" value="InterPro"/>
</dbReference>
<dbReference type="GO" id="GO:0006307">
    <property type="term" value="P:DNA alkylation repair"/>
    <property type="evidence" value="ECO:0007669"/>
    <property type="project" value="InterPro"/>
</dbReference>
<dbReference type="GeneID" id="3259234"/>
<dbReference type="PaxDb" id="214684-Q5KCX3"/>
<dbReference type="InterPro" id="IPR037151">
    <property type="entry name" value="AlkB-like_sf"/>
</dbReference>
<dbReference type="VEuPathDB" id="FungiDB:CNH02530"/>
<feature type="compositionally biased region" description="Basic and acidic residues" evidence="1">
    <location>
        <begin position="97"/>
        <end position="107"/>
    </location>
</feature>
<sequence>MSSKADASIKFNADTSNEEELDTETKLVLLASLVHPLTLPPQALEVLASVDGDVAKAAERLLLPNPETSRKRKAGSSLQGWLGRPSDNKKAVKAKRKQEAESTDRHLTVSAAGGSKISGTSTITIDEDKQRDDTISETAPPKSVTNAFEILGRAPSSPVKQKVGPQPAIHLSSQASIDSHSLPLTLINQFLSPSLASALYLIMMEESNSWGANRFYIAGKAAKSPHTTGFYRKEGGGYGGGKYFYAGMEQGPAKVYPAFLARAAEIVEKAVNENLRKRPRYGLEWGGEWKANVCGANRYDGSRSSVGWHADQLTYLGPYTTIASLSLGTSRAFRLRETPPSDPAFVINDKPPCTYEITLAHNTLCLMNAGCQERYKHTVPPQKAIDLFRPGYDIAENPIPKDAQLAFTSRINITFRFYREDFHPVPNAGPFGPREGTPICRCGVPTVLRADQKAKARSRLSSTSFKSRPRASSNTNIIEDDMVFFWQCQSATQTGVGKGCGFFRILDMKKEGRGPCIGDRV</sequence>
<name>Q5KCX3_CRYD1</name>
<accession>Q5KCX3</accession>
<dbReference type="KEGG" id="cne:CNH02530"/>
<dbReference type="InParanoid" id="Q5KCX3"/>
<dbReference type="InterPro" id="IPR005123">
    <property type="entry name" value="Oxoglu/Fe-dep_dioxygenase_dom"/>
</dbReference>
<evidence type="ECO:0000313" key="4">
    <source>
        <dbReference type="Proteomes" id="UP000002149"/>
    </source>
</evidence>
<dbReference type="HOGENOM" id="CLU_026011_2_0_1"/>
<organism evidence="3 4">
    <name type="scientific">Cryptococcus deneoformans (strain JEC21 / ATCC MYA-565)</name>
    <name type="common">Cryptococcus neoformans var. neoformans serotype D</name>
    <dbReference type="NCBI Taxonomy" id="214684"/>
    <lineage>
        <taxon>Eukaryota</taxon>
        <taxon>Fungi</taxon>
        <taxon>Dikarya</taxon>
        <taxon>Basidiomycota</taxon>
        <taxon>Agaricomycotina</taxon>
        <taxon>Tremellomycetes</taxon>
        <taxon>Tremellales</taxon>
        <taxon>Cryptococcaceae</taxon>
        <taxon>Cryptococcus</taxon>
        <taxon>Cryptococcus neoformans species complex</taxon>
    </lineage>
</organism>
<evidence type="ECO:0000259" key="2">
    <source>
        <dbReference type="PROSITE" id="PS51471"/>
    </source>
</evidence>
<keyword evidence="4" id="KW-1185">Reference proteome</keyword>
<gene>
    <name evidence="3" type="ordered locus">CNH02530</name>
</gene>
<dbReference type="EMBL" id="AE017348">
    <property type="protein sequence ID" value="AAW45122.2"/>
    <property type="molecule type" value="Genomic_DNA"/>
</dbReference>
<dbReference type="PANTHER" id="PTHR31212">
    <property type="entry name" value="ALPHA-KETOGLUTARATE-DEPENDENT DIOXYGENASE ALKB HOMOLOG 3"/>
    <property type="match status" value="1"/>
</dbReference>
<proteinExistence type="predicted"/>
<dbReference type="Proteomes" id="UP000002149">
    <property type="component" value="Chromosome 8"/>
</dbReference>
<evidence type="ECO:0000313" key="3">
    <source>
        <dbReference type="EMBL" id="AAW45122.2"/>
    </source>
</evidence>
<reference evidence="3 4" key="1">
    <citation type="journal article" date="2005" name="Science">
        <title>The genome of the basidiomycetous yeast and human pathogen Cryptococcus neoformans.</title>
        <authorList>
            <person name="Loftus B.J."/>
            <person name="Fung E."/>
            <person name="Roncaglia P."/>
            <person name="Rowley D."/>
            <person name="Amedeo P."/>
            <person name="Bruno D."/>
            <person name="Vamathevan J."/>
            <person name="Miranda M."/>
            <person name="Anderson I.J."/>
            <person name="Fraser J.A."/>
            <person name="Allen J.E."/>
            <person name="Bosdet I.E."/>
            <person name="Brent M.R."/>
            <person name="Chiu R."/>
            <person name="Doering T.L."/>
            <person name="Donlin M.J."/>
            <person name="D'Souza C.A."/>
            <person name="Fox D.S."/>
            <person name="Grinberg V."/>
            <person name="Fu J."/>
            <person name="Fukushima M."/>
            <person name="Haas B.J."/>
            <person name="Huang J.C."/>
            <person name="Janbon G."/>
            <person name="Jones S.J."/>
            <person name="Koo H.L."/>
            <person name="Krzywinski M.I."/>
            <person name="Kwon-Chung J.K."/>
            <person name="Lengeler K.B."/>
            <person name="Maiti R."/>
            <person name="Marra M.A."/>
            <person name="Marra R.E."/>
            <person name="Mathewson C.A."/>
            <person name="Mitchell T.G."/>
            <person name="Pertea M."/>
            <person name="Riggs F.R."/>
            <person name="Salzberg S.L."/>
            <person name="Schein J.E."/>
            <person name="Shvartsbeyn A."/>
            <person name="Shin H."/>
            <person name="Shumway M."/>
            <person name="Specht C.A."/>
            <person name="Suh B.B."/>
            <person name="Tenney A."/>
            <person name="Utterback T.R."/>
            <person name="Wickes B.L."/>
            <person name="Wortman J.R."/>
            <person name="Wye N.H."/>
            <person name="Kronstad J.W."/>
            <person name="Lodge J.K."/>
            <person name="Heitman J."/>
            <person name="Davis R.W."/>
            <person name="Fraser C.M."/>
            <person name="Hyman R.W."/>
        </authorList>
    </citation>
    <scope>NUCLEOTIDE SEQUENCE [LARGE SCALE GENOMIC DNA]</scope>
    <source>
        <strain evidence="4">JEC21 / ATCC MYA-565</strain>
    </source>
</reference>
<dbReference type="OrthoDB" id="545910at2759"/>
<feature type="region of interest" description="Disordered" evidence="1">
    <location>
        <begin position="65"/>
        <end position="146"/>
    </location>
</feature>
<dbReference type="Pfam" id="PF13532">
    <property type="entry name" value="2OG-FeII_Oxy_2"/>
    <property type="match status" value="1"/>
</dbReference>
<dbReference type="RefSeq" id="XP_024513376.1">
    <property type="nucleotide sequence ID" value="XM_024657704.1"/>
</dbReference>
<dbReference type="InterPro" id="IPR032854">
    <property type="entry name" value="ALKBH3"/>
</dbReference>
<dbReference type="PROSITE" id="PS51471">
    <property type="entry name" value="FE2OG_OXY"/>
    <property type="match status" value="1"/>
</dbReference>
<dbReference type="PANTHER" id="PTHR31212:SF4">
    <property type="entry name" value="ALPHA-KETOGLUTARATE-DEPENDENT DIOXYGENASE ALKB HOMOLOG 3"/>
    <property type="match status" value="1"/>
</dbReference>